<keyword evidence="2" id="KW-1185">Reference proteome</keyword>
<protein>
    <recommendedName>
        <fullName evidence="3">PLAC8 family-domain-containing protein</fullName>
    </recommendedName>
</protein>
<dbReference type="PANTHER" id="PTHR15907">
    <property type="entry name" value="DUF614 FAMILY PROTEIN-RELATED"/>
    <property type="match status" value="1"/>
</dbReference>
<accession>A0A1Y2DUI6</accession>
<sequence>GREEREWSHGLCECLEEPGRCIVGCCCPCIIYGKTARRLTALEETGEPTVERGELRCCSAGCVAYCLIQLTGCSWILDCLLRPRLRAHYSISGSLCGDCMITAFCASCARVQMAREVSGEEE</sequence>
<feature type="non-terminal residue" evidence="1">
    <location>
        <position position="1"/>
    </location>
</feature>
<evidence type="ECO:0000313" key="2">
    <source>
        <dbReference type="Proteomes" id="UP000193467"/>
    </source>
</evidence>
<dbReference type="Proteomes" id="UP000193467">
    <property type="component" value="Unassembled WGS sequence"/>
</dbReference>
<gene>
    <name evidence="1" type="ORF">BCR35DRAFT_255452</name>
</gene>
<comment type="caution">
    <text evidence="1">The sequence shown here is derived from an EMBL/GenBank/DDBJ whole genome shotgun (WGS) entry which is preliminary data.</text>
</comment>
<dbReference type="NCBIfam" id="TIGR01571">
    <property type="entry name" value="A_thal_Cys_rich"/>
    <property type="match status" value="1"/>
</dbReference>
<reference evidence="1 2" key="1">
    <citation type="submission" date="2016-07" db="EMBL/GenBank/DDBJ databases">
        <title>Pervasive Adenine N6-methylation of Active Genes in Fungi.</title>
        <authorList>
            <consortium name="DOE Joint Genome Institute"/>
            <person name="Mondo S.J."/>
            <person name="Dannebaum R.O."/>
            <person name="Kuo R.C."/>
            <person name="Labutti K."/>
            <person name="Haridas S."/>
            <person name="Kuo A."/>
            <person name="Salamov A."/>
            <person name="Ahrendt S.R."/>
            <person name="Lipzen A."/>
            <person name="Sullivan W."/>
            <person name="Andreopoulos W.B."/>
            <person name="Clum A."/>
            <person name="Lindquist E."/>
            <person name="Daum C."/>
            <person name="Ramamoorthy G.K."/>
            <person name="Gryganskyi A."/>
            <person name="Culley D."/>
            <person name="Magnuson J.K."/>
            <person name="James T.Y."/>
            <person name="O'Malley M.A."/>
            <person name="Stajich J.E."/>
            <person name="Spatafora J.W."/>
            <person name="Visel A."/>
            <person name="Grigoriev I.V."/>
        </authorList>
    </citation>
    <scope>NUCLEOTIDE SEQUENCE [LARGE SCALE GENOMIC DNA]</scope>
    <source>
        <strain evidence="1 2">62-1032</strain>
    </source>
</reference>
<organism evidence="1 2">
    <name type="scientific">Leucosporidium creatinivorum</name>
    <dbReference type="NCBI Taxonomy" id="106004"/>
    <lineage>
        <taxon>Eukaryota</taxon>
        <taxon>Fungi</taxon>
        <taxon>Dikarya</taxon>
        <taxon>Basidiomycota</taxon>
        <taxon>Pucciniomycotina</taxon>
        <taxon>Microbotryomycetes</taxon>
        <taxon>Leucosporidiales</taxon>
        <taxon>Leucosporidium</taxon>
    </lineage>
</organism>
<evidence type="ECO:0008006" key="3">
    <source>
        <dbReference type="Google" id="ProtNLM"/>
    </source>
</evidence>
<proteinExistence type="predicted"/>
<dbReference type="InParanoid" id="A0A1Y2DUI6"/>
<feature type="non-terminal residue" evidence="1">
    <location>
        <position position="122"/>
    </location>
</feature>
<dbReference type="OrthoDB" id="1045822at2759"/>
<dbReference type="AlphaFoldDB" id="A0A1Y2DUI6"/>
<evidence type="ECO:0000313" key="1">
    <source>
        <dbReference type="EMBL" id="ORY62849.1"/>
    </source>
</evidence>
<name>A0A1Y2DUI6_9BASI</name>
<dbReference type="EMBL" id="MCGR01000069">
    <property type="protein sequence ID" value="ORY62849.1"/>
    <property type="molecule type" value="Genomic_DNA"/>
</dbReference>
<dbReference type="Pfam" id="PF04749">
    <property type="entry name" value="PLAC8"/>
    <property type="match status" value="1"/>
</dbReference>
<dbReference type="InterPro" id="IPR006461">
    <property type="entry name" value="PLAC_motif_containing"/>
</dbReference>